<dbReference type="Proteomes" id="UP001501231">
    <property type="component" value="Unassembled WGS sequence"/>
</dbReference>
<protein>
    <submittedName>
        <fullName evidence="1">Uncharacterized protein</fullName>
    </submittedName>
</protein>
<evidence type="ECO:0000313" key="2">
    <source>
        <dbReference type="Proteomes" id="UP001501231"/>
    </source>
</evidence>
<sequence length="51" mass="5545">MGLVTLTASQASHIDLVVAEEAIGRARWGDPRNVIDECKVINNVIRAQTGR</sequence>
<evidence type="ECO:0000313" key="1">
    <source>
        <dbReference type="EMBL" id="GAA2430218.1"/>
    </source>
</evidence>
<comment type="caution">
    <text evidence="1">The sequence shown here is derived from an EMBL/GenBank/DDBJ whole genome shotgun (WGS) entry which is preliminary data.</text>
</comment>
<gene>
    <name evidence="1" type="ORF">GCM10010191_49660</name>
</gene>
<organism evidence="1 2">
    <name type="scientific">Actinomadura vinacea</name>
    <dbReference type="NCBI Taxonomy" id="115336"/>
    <lineage>
        <taxon>Bacteria</taxon>
        <taxon>Bacillati</taxon>
        <taxon>Actinomycetota</taxon>
        <taxon>Actinomycetes</taxon>
        <taxon>Streptosporangiales</taxon>
        <taxon>Thermomonosporaceae</taxon>
        <taxon>Actinomadura</taxon>
    </lineage>
</organism>
<name>A0ABN3JHL0_9ACTN</name>
<accession>A0ABN3JHL0</accession>
<keyword evidence="2" id="KW-1185">Reference proteome</keyword>
<proteinExistence type="predicted"/>
<dbReference type="EMBL" id="BAAARW010000020">
    <property type="protein sequence ID" value="GAA2430218.1"/>
    <property type="molecule type" value="Genomic_DNA"/>
</dbReference>
<reference evidence="1 2" key="1">
    <citation type="journal article" date="2019" name="Int. J. Syst. Evol. Microbiol.">
        <title>The Global Catalogue of Microorganisms (GCM) 10K type strain sequencing project: providing services to taxonomists for standard genome sequencing and annotation.</title>
        <authorList>
            <consortium name="The Broad Institute Genomics Platform"/>
            <consortium name="The Broad Institute Genome Sequencing Center for Infectious Disease"/>
            <person name="Wu L."/>
            <person name="Ma J."/>
        </authorList>
    </citation>
    <scope>NUCLEOTIDE SEQUENCE [LARGE SCALE GENOMIC DNA]</scope>
    <source>
        <strain evidence="1 2">JCM 3325</strain>
    </source>
</reference>